<dbReference type="Proteomes" id="UP001476282">
    <property type="component" value="Unassembled WGS sequence"/>
</dbReference>
<sequence length="228" mass="24263">MKLRNSIIALGLVTATPAILAQGEKKITGDPAQNSQIERTDTSTGPNESTDQPTGAREMRDAGAPSKTNVPRTKRDTVDATGTVADALRDAENFTTLNKAVDAAGLREVLDQPGPYTVFAPTDKAFDKIPQETLDEWMKPENKDQLSKVLLGHVVAGEMVAGDFTPGTVSTSASTTLQVTVNDDKIMINDATVTQPDIRVSNGVIHAIDAVLVPEMEQSDADDTSSDE</sequence>
<feature type="domain" description="FAS1" evidence="2">
    <location>
        <begin position="81"/>
        <end position="212"/>
    </location>
</feature>
<dbReference type="PANTHER" id="PTHR10900">
    <property type="entry name" value="PERIOSTIN-RELATED"/>
    <property type="match status" value="1"/>
</dbReference>
<comment type="caution">
    <text evidence="3">The sequence shown here is derived from an EMBL/GenBank/DDBJ whole genome shotgun (WGS) entry which is preliminary data.</text>
</comment>
<accession>A0ABP9UT51</accession>
<dbReference type="PANTHER" id="PTHR10900:SF77">
    <property type="entry name" value="FI19380P1"/>
    <property type="match status" value="1"/>
</dbReference>
<dbReference type="InterPro" id="IPR050904">
    <property type="entry name" value="Adhesion/Biosynth-related"/>
</dbReference>
<dbReference type="SMART" id="SM00554">
    <property type="entry name" value="FAS1"/>
    <property type="match status" value="1"/>
</dbReference>
<dbReference type="Pfam" id="PF02469">
    <property type="entry name" value="Fasciclin"/>
    <property type="match status" value="1"/>
</dbReference>
<evidence type="ECO:0000313" key="3">
    <source>
        <dbReference type="EMBL" id="GAA5482524.1"/>
    </source>
</evidence>
<dbReference type="Gene3D" id="2.30.180.10">
    <property type="entry name" value="FAS1 domain"/>
    <property type="match status" value="1"/>
</dbReference>
<protein>
    <recommendedName>
        <fullName evidence="2">FAS1 domain-containing protein</fullName>
    </recommendedName>
</protein>
<evidence type="ECO:0000313" key="4">
    <source>
        <dbReference type="Proteomes" id="UP001476282"/>
    </source>
</evidence>
<dbReference type="InterPro" id="IPR000782">
    <property type="entry name" value="FAS1_domain"/>
</dbReference>
<evidence type="ECO:0000256" key="1">
    <source>
        <dbReference type="SAM" id="MobiDB-lite"/>
    </source>
</evidence>
<gene>
    <name evidence="3" type="ORF">Hsar01_01746</name>
</gene>
<dbReference type="InterPro" id="IPR036378">
    <property type="entry name" value="FAS1_dom_sf"/>
</dbReference>
<dbReference type="EMBL" id="BAABRI010000008">
    <property type="protein sequence ID" value="GAA5482524.1"/>
    <property type="molecule type" value="Genomic_DNA"/>
</dbReference>
<name>A0ABP9UT51_9BACT</name>
<evidence type="ECO:0000259" key="2">
    <source>
        <dbReference type="PROSITE" id="PS50213"/>
    </source>
</evidence>
<dbReference type="PROSITE" id="PS50213">
    <property type="entry name" value="FAS1"/>
    <property type="match status" value="1"/>
</dbReference>
<dbReference type="SUPFAM" id="SSF82153">
    <property type="entry name" value="FAS1 domain"/>
    <property type="match status" value="1"/>
</dbReference>
<feature type="compositionally biased region" description="Polar residues" evidence="1">
    <location>
        <begin position="31"/>
        <end position="53"/>
    </location>
</feature>
<feature type="region of interest" description="Disordered" evidence="1">
    <location>
        <begin position="24"/>
        <end position="76"/>
    </location>
</feature>
<organism evidence="3 4">
    <name type="scientific">Haloferula sargassicola</name>
    <dbReference type="NCBI Taxonomy" id="490096"/>
    <lineage>
        <taxon>Bacteria</taxon>
        <taxon>Pseudomonadati</taxon>
        <taxon>Verrucomicrobiota</taxon>
        <taxon>Verrucomicrobiia</taxon>
        <taxon>Verrucomicrobiales</taxon>
        <taxon>Verrucomicrobiaceae</taxon>
        <taxon>Haloferula</taxon>
    </lineage>
</organism>
<reference evidence="3 4" key="1">
    <citation type="submission" date="2024-02" db="EMBL/GenBank/DDBJ databases">
        <title>Haloferula sargassicola NBRC 104335.</title>
        <authorList>
            <person name="Ichikawa N."/>
            <person name="Katano-Makiyama Y."/>
            <person name="Hidaka K."/>
        </authorList>
    </citation>
    <scope>NUCLEOTIDE SEQUENCE [LARGE SCALE GENOMIC DNA]</scope>
    <source>
        <strain evidence="3 4">NBRC 104335</strain>
    </source>
</reference>
<keyword evidence="4" id="KW-1185">Reference proteome</keyword>
<dbReference type="RefSeq" id="WP_353566663.1">
    <property type="nucleotide sequence ID" value="NZ_BAABRI010000008.1"/>
</dbReference>
<proteinExistence type="predicted"/>